<feature type="transmembrane region" description="Helical" evidence="5">
    <location>
        <begin position="29"/>
        <end position="49"/>
    </location>
</feature>
<evidence type="ECO:0000256" key="1">
    <source>
        <dbReference type="ARBA" id="ARBA00022475"/>
    </source>
</evidence>
<dbReference type="EMBL" id="PPSK01000007">
    <property type="protein sequence ID" value="POB03627.1"/>
    <property type="molecule type" value="Genomic_DNA"/>
</dbReference>
<dbReference type="AlphaFoldDB" id="A0A2P4EVI5"/>
<sequence>MYNWAITFTIIALSAAVFAFGGFDQDYASAAKLLVPVFLGLAAVSILLGKRGRQRER</sequence>
<keyword evidence="7" id="KW-1185">Reference proteome</keyword>
<dbReference type="OrthoDB" id="5461362at2"/>
<dbReference type="GO" id="GO:0005886">
    <property type="term" value="C:plasma membrane"/>
    <property type="evidence" value="ECO:0007669"/>
    <property type="project" value="UniProtKB-SubCell"/>
</dbReference>
<gene>
    <name evidence="6" type="ORF">C1949_09665</name>
</gene>
<keyword evidence="4 5" id="KW-0472">Membrane</keyword>
<accession>A0A2P4EVI5</accession>
<dbReference type="RefSeq" id="WP_104738269.1">
    <property type="nucleotide sequence ID" value="NZ_BMHR01000006.1"/>
</dbReference>
<evidence type="ECO:0000313" key="6">
    <source>
        <dbReference type="EMBL" id="POB03627.1"/>
    </source>
</evidence>
<keyword evidence="2 5" id="KW-0812">Transmembrane</keyword>
<dbReference type="Proteomes" id="UP000243451">
    <property type="component" value="Unassembled WGS sequence"/>
</dbReference>
<dbReference type="HAMAP" id="MF_01361">
    <property type="entry name" value="UPF0391"/>
    <property type="match status" value="1"/>
</dbReference>
<organism evidence="6 7">
    <name type="scientific">Halopseudomonas oceani</name>
    <dbReference type="NCBI Taxonomy" id="1708783"/>
    <lineage>
        <taxon>Bacteria</taxon>
        <taxon>Pseudomonadati</taxon>
        <taxon>Pseudomonadota</taxon>
        <taxon>Gammaproteobacteria</taxon>
        <taxon>Pseudomonadales</taxon>
        <taxon>Pseudomonadaceae</taxon>
        <taxon>Halopseudomonas</taxon>
    </lineage>
</organism>
<comment type="similarity">
    <text evidence="5">Belongs to the UPF0391 family.</text>
</comment>
<reference evidence="6 7" key="1">
    <citation type="submission" date="2018-01" db="EMBL/GenBank/DDBJ databases">
        <title>Draft genome of the type strain Pseudomonas oceani DSM 100277 isolated from the deep water in Okinawa trough, northwestern Pacific Ocean.</title>
        <authorList>
            <person name="Gomila M."/>
            <person name="Mulet M."/>
            <person name="Garcia-Valdes E."/>
            <person name="Lalucat J."/>
        </authorList>
    </citation>
    <scope>NUCLEOTIDE SEQUENCE [LARGE SCALE GENOMIC DNA]</scope>
    <source>
        <strain evidence="6 7">DSM 100277</strain>
    </source>
</reference>
<evidence type="ECO:0000256" key="5">
    <source>
        <dbReference type="HAMAP-Rule" id="MF_01361"/>
    </source>
</evidence>
<protein>
    <recommendedName>
        <fullName evidence="5">UPF0391 membrane protein C1949_09665</fullName>
    </recommendedName>
</protein>
<evidence type="ECO:0000313" key="7">
    <source>
        <dbReference type="Proteomes" id="UP000243451"/>
    </source>
</evidence>
<keyword evidence="3 5" id="KW-1133">Transmembrane helix</keyword>
<evidence type="ECO:0000256" key="4">
    <source>
        <dbReference type="ARBA" id="ARBA00023136"/>
    </source>
</evidence>
<keyword evidence="1 5" id="KW-1003">Cell membrane</keyword>
<evidence type="ECO:0000256" key="2">
    <source>
        <dbReference type="ARBA" id="ARBA00022692"/>
    </source>
</evidence>
<dbReference type="InterPro" id="IPR009760">
    <property type="entry name" value="DUF1328"/>
</dbReference>
<comment type="caution">
    <text evidence="6">The sequence shown here is derived from an EMBL/GenBank/DDBJ whole genome shotgun (WGS) entry which is preliminary data.</text>
</comment>
<proteinExistence type="inferred from homology"/>
<evidence type="ECO:0000256" key="3">
    <source>
        <dbReference type="ARBA" id="ARBA00022989"/>
    </source>
</evidence>
<name>A0A2P4EVI5_9GAMM</name>
<comment type="subcellular location">
    <subcellularLocation>
        <location evidence="5">Cell membrane</location>
        <topology evidence="5">Single-pass membrane protein</topology>
    </subcellularLocation>
</comment>
<dbReference type="PIRSF" id="PIRSF036466">
    <property type="entry name" value="UCP036466"/>
    <property type="match status" value="1"/>
</dbReference>